<sequence length="274" mass="31278">DYDGLKLTLLIKGMWKLIQKKHIEEALYKYSTDFSKSNSELKSLAKIRTDISEKQENDSQYISYSQRLQNEMMDSIEAEYNKILNKTLMKSEKLGRLIESLTFLSKEQAGKLHYCFQPVDVKEIINSSIMNLILIADENNISILDNIPENLPPIKADRDKFSNVMINLIENSIKHTNQNGAVKIVASSDNENVYIDIIDYGKGIPPTIIPHLFQSIYQVDDSLSRRYEGIESGLYICKKVIDSHNGTIWIESEVGKGTTAHISIPVFQEKDNIK</sequence>
<evidence type="ECO:0000256" key="3">
    <source>
        <dbReference type="ARBA" id="ARBA00022553"/>
    </source>
</evidence>
<keyword evidence="5 8" id="KW-0418">Kinase</keyword>
<accession>A0A3R7XI54</accession>
<dbReference type="GO" id="GO:0000160">
    <property type="term" value="P:phosphorelay signal transduction system"/>
    <property type="evidence" value="ECO:0007669"/>
    <property type="project" value="UniProtKB-KW"/>
</dbReference>
<dbReference type="SMART" id="SM00387">
    <property type="entry name" value="HATPase_c"/>
    <property type="match status" value="1"/>
</dbReference>
<dbReference type="InterPro" id="IPR003594">
    <property type="entry name" value="HATPase_dom"/>
</dbReference>
<dbReference type="InterPro" id="IPR005467">
    <property type="entry name" value="His_kinase_dom"/>
</dbReference>
<dbReference type="PANTHER" id="PTHR43711:SF31">
    <property type="entry name" value="HISTIDINE KINASE"/>
    <property type="match status" value="1"/>
</dbReference>
<evidence type="ECO:0000313" key="8">
    <source>
        <dbReference type="EMBL" id="RQD85349.1"/>
    </source>
</evidence>
<evidence type="ECO:0000256" key="6">
    <source>
        <dbReference type="ARBA" id="ARBA00023012"/>
    </source>
</evidence>
<dbReference type="PRINTS" id="PR00344">
    <property type="entry name" value="BCTRLSENSOR"/>
</dbReference>
<dbReference type="InterPro" id="IPR050736">
    <property type="entry name" value="Sensor_HK_Regulatory"/>
</dbReference>
<dbReference type="FunFam" id="3.30.565.10:FF:000006">
    <property type="entry name" value="Sensor histidine kinase WalK"/>
    <property type="match status" value="1"/>
</dbReference>
<dbReference type="InterPro" id="IPR036890">
    <property type="entry name" value="HATPase_C_sf"/>
</dbReference>
<evidence type="ECO:0000259" key="7">
    <source>
        <dbReference type="PROSITE" id="PS50109"/>
    </source>
</evidence>
<gene>
    <name evidence="8" type="ORF">D5R95_04825</name>
</gene>
<keyword evidence="3" id="KW-0597">Phosphoprotein</keyword>
<comment type="caution">
    <text evidence="8">The sequence shown here is derived from an EMBL/GenBank/DDBJ whole genome shotgun (WGS) entry which is preliminary data.</text>
</comment>
<evidence type="ECO:0000313" key="9">
    <source>
        <dbReference type="Proteomes" id="UP000284763"/>
    </source>
</evidence>
<evidence type="ECO:0000256" key="4">
    <source>
        <dbReference type="ARBA" id="ARBA00022679"/>
    </source>
</evidence>
<dbReference type="EC" id="2.7.13.3" evidence="2"/>
<evidence type="ECO:0000256" key="2">
    <source>
        <dbReference type="ARBA" id="ARBA00012438"/>
    </source>
</evidence>
<dbReference type="PROSITE" id="PS50109">
    <property type="entry name" value="HIS_KIN"/>
    <property type="match status" value="1"/>
</dbReference>
<dbReference type="Pfam" id="PF02518">
    <property type="entry name" value="HATPase_c"/>
    <property type="match status" value="1"/>
</dbReference>
<dbReference type="PANTHER" id="PTHR43711">
    <property type="entry name" value="TWO-COMPONENT HISTIDINE KINASE"/>
    <property type="match status" value="1"/>
</dbReference>
<dbReference type="GO" id="GO:0004673">
    <property type="term" value="F:protein histidine kinase activity"/>
    <property type="evidence" value="ECO:0007669"/>
    <property type="project" value="UniProtKB-EC"/>
</dbReference>
<dbReference type="AlphaFoldDB" id="A0A3R7XI54"/>
<reference evidence="8 9" key="1">
    <citation type="submission" date="2018-08" db="EMBL/GenBank/DDBJ databases">
        <title>The metabolism and importance of syntrophic acetate oxidation coupled to methane or sulfide production in haloalkaline environments.</title>
        <authorList>
            <person name="Timmers P.H.A."/>
            <person name="Vavourakis C.D."/>
            <person name="Sorokin D.Y."/>
            <person name="Sinninghe Damste J.S."/>
            <person name="Muyzer G."/>
            <person name="Stams A.J.M."/>
            <person name="Plugge C.M."/>
        </authorList>
    </citation>
    <scope>NUCLEOTIDE SEQUENCE [LARGE SCALE GENOMIC DNA]</scope>
    <source>
        <strain evidence="8">MSAO_Arc3</strain>
    </source>
</reference>
<comment type="catalytic activity">
    <reaction evidence="1">
        <text>ATP + protein L-histidine = ADP + protein N-phospho-L-histidine.</text>
        <dbReference type="EC" id="2.7.13.3"/>
    </reaction>
</comment>
<feature type="non-terminal residue" evidence="8">
    <location>
        <position position="1"/>
    </location>
</feature>
<dbReference type="Gene3D" id="3.30.565.10">
    <property type="entry name" value="Histidine kinase-like ATPase, C-terminal domain"/>
    <property type="match status" value="1"/>
</dbReference>
<organism evidence="8 9">
    <name type="scientific">Methanosalsum natronophilum</name>
    <dbReference type="NCBI Taxonomy" id="768733"/>
    <lineage>
        <taxon>Archaea</taxon>
        <taxon>Methanobacteriati</taxon>
        <taxon>Methanobacteriota</taxon>
        <taxon>Stenosarchaea group</taxon>
        <taxon>Methanomicrobia</taxon>
        <taxon>Methanosarcinales</taxon>
        <taxon>Methanosarcinaceae</taxon>
        <taxon>Methanosalsum</taxon>
    </lineage>
</organism>
<feature type="domain" description="Histidine kinase" evidence="7">
    <location>
        <begin position="50"/>
        <end position="268"/>
    </location>
</feature>
<dbReference type="CDD" id="cd00075">
    <property type="entry name" value="HATPase"/>
    <property type="match status" value="1"/>
</dbReference>
<dbReference type="EMBL" id="QZAB01000306">
    <property type="protein sequence ID" value="RQD85349.1"/>
    <property type="molecule type" value="Genomic_DNA"/>
</dbReference>
<dbReference type="InterPro" id="IPR004358">
    <property type="entry name" value="Sig_transdc_His_kin-like_C"/>
</dbReference>
<protein>
    <recommendedName>
        <fullName evidence="2">histidine kinase</fullName>
        <ecNumber evidence="2">2.7.13.3</ecNumber>
    </recommendedName>
</protein>
<dbReference type="Proteomes" id="UP000284763">
    <property type="component" value="Unassembled WGS sequence"/>
</dbReference>
<name>A0A3R7XI54_9EURY</name>
<proteinExistence type="predicted"/>
<evidence type="ECO:0000256" key="5">
    <source>
        <dbReference type="ARBA" id="ARBA00022777"/>
    </source>
</evidence>
<keyword evidence="4" id="KW-0808">Transferase</keyword>
<keyword evidence="6" id="KW-0902">Two-component regulatory system</keyword>
<evidence type="ECO:0000256" key="1">
    <source>
        <dbReference type="ARBA" id="ARBA00000085"/>
    </source>
</evidence>
<dbReference type="SUPFAM" id="SSF55874">
    <property type="entry name" value="ATPase domain of HSP90 chaperone/DNA topoisomerase II/histidine kinase"/>
    <property type="match status" value="1"/>
</dbReference>